<proteinExistence type="predicted"/>
<accession>A0AAE3EFF0</accession>
<evidence type="ECO:0000313" key="2">
    <source>
        <dbReference type="EMBL" id="MCD1653634.1"/>
    </source>
</evidence>
<reference evidence="2" key="1">
    <citation type="submission" date="2021-08" db="EMBL/GenBank/DDBJ databases">
        <title>Comparative analyses of Brucepasteria parasyntrophica and Teretinema zuelzerae.</title>
        <authorList>
            <person name="Song Y."/>
            <person name="Brune A."/>
        </authorList>
    </citation>
    <scope>NUCLEOTIDE SEQUENCE</scope>
    <source>
        <strain evidence="2">DSM 1903</strain>
    </source>
</reference>
<gene>
    <name evidence="2" type="ORF">K7J14_02840</name>
</gene>
<feature type="transmembrane region" description="Helical" evidence="1">
    <location>
        <begin position="12"/>
        <end position="35"/>
    </location>
</feature>
<keyword evidence="3" id="KW-1185">Reference proteome</keyword>
<name>A0AAE3EFF0_9SPIR</name>
<keyword evidence="1" id="KW-1133">Transmembrane helix</keyword>
<protein>
    <submittedName>
        <fullName evidence="2">Uncharacterized protein</fullName>
    </submittedName>
</protein>
<organism evidence="2 3">
    <name type="scientific">Teretinema zuelzerae</name>
    <dbReference type="NCBI Taxonomy" id="156"/>
    <lineage>
        <taxon>Bacteria</taxon>
        <taxon>Pseudomonadati</taxon>
        <taxon>Spirochaetota</taxon>
        <taxon>Spirochaetia</taxon>
        <taxon>Spirochaetales</taxon>
        <taxon>Treponemataceae</taxon>
        <taxon>Teretinema</taxon>
    </lineage>
</organism>
<dbReference type="Proteomes" id="UP001198163">
    <property type="component" value="Unassembled WGS sequence"/>
</dbReference>
<feature type="transmembrane region" description="Helical" evidence="1">
    <location>
        <begin position="47"/>
        <end position="65"/>
    </location>
</feature>
<evidence type="ECO:0000256" key="1">
    <source>
        <dbReference type="SAM" id="Phobius"/>
    </source>
</evidence>
<dbReference type="RefSeq" id="WP_230752850.1">
    <property type="nucleotide sequence ID" value="NZ_JAINWA010000001.1"/>
</dbReference>
<sequence>MLKRILAGYAAFIGALGKTLLLAGICLGSALLIVWPLWKLASSNPSIYTVVFVTFFGALVSWMLFDRLKPVFKRNPGALARTLVRIAILAFGAAAIVILVLSWRRTAALAVFLLTIIGYGIAAFGFPPDSRK</sequence>
<feature type="transmembrane region" description="Helical" evidence="1">
    <location>
        <begin position="109"/>
        <end position="126"/>
    </location>
</feature>
<comment type="caution">
    <text evidence="2">The sequence shown here is derived from an EMBL/GenBank/DDBJ whole genome shotgun (WGS) entry which is preliminary data.</text>
</comment>
<keyword evidence="1" id="KW-0472">Membrane</keyword>
<keyword evidence="1" id="KW-0812">Transmembrane</keyword>
<dbReference type="AlphaFoldDB" id="A0AAE3EFF0"/>
<feature type="transmembrane region" description="Helical" evidence="1">
    <location>
        <begin position="86"/>
        <end position="103"/>
    </location>
</feature>
<dbReference type="EMBL" id="JAINWA010000001">
    <property type="protein sequence ID" value="MCD1653634.1"/>
    <property type="molecule type" value="Genomic_DNA"/>
</dbReference>
<evidence type="ECO:0000313" key="3">
    <source>
        <dbReference type="Proteomes" id="UP001198163"/>
    </source>
</evidence>